<dbReference type="Pfam" id="PF00440">
    <property type="entry name" value="TetR_N"/>
    <property type="match status" value="1"/>
</dbReference>
<reference evidence="7" key="2">
    <citation type="submission" date="2020-09" db="EMBL/GenBank/DDBJ databases">
        <authorList>
            <person name="Sun Q."/>
            <person name="Zhou Y."/>
        </authorList>
    </citation>
    <scope>NUCLEOTIDE SEQUENCE</scope>
    <source>
        <strain evidence="7">CGMCC 4.7138</strain>
    </source>
</reference>
<comment type="caution">
    <text evidence="7">The sequence shown here is derived from an EMBL/GenBank/DDBJ whole genome shotgun (WGS) entry which is preliminary data.</text>
</comment>
<feature type="DNA-binding region" description="H-T-H motif" evidence="4">
    <location>
        <begin position="47"/>
        <end position="66"/>
    </location>
</feature>
<dbReference type="Pfam" id="PF02909">
    <property type="entry name" value="TetR_C_1"/>
    <property type="match status" value="1"/>
</dbReference>
<dbReference type="InterPro" id="IPR009057">
    <property type="entry name" value="Homeodomain-like_sf"/>
</dbReference>
<dbReference type="InterPro" id="IPR050109">
    <property type="entry name" value="HTH-type_TetR-like_transc_reg"/>
</dbReference>
<feature type="region of interest" description="Disordered" evidence="5">
    <location>
        <begin position="1"/>
        <end position="21"/>
    </location>
</feature>
<dbReference type="PRINTS" id="PR00455">
    <property type="entry name" value="HTHTETR"/>
</dbReference>
<dbReference type="InterPro" id="IPR036271">
    <property type="entry name" value="Tet_transcr_reg_TetR-rel_C_sf"/>
</dbReference>
<evidence type="ECO:0000313" key="7">
    <source>
        <dbReference type="EMBL" id="GGO22217.1"/>
    </source>
</evidence>
<dbReference type="Gene3D" id="1.10.357.10">
    <property type="entry name" value="Tetracycline Repressor, domain 2"/>
    <property type="match status" value="1"/>
</dbReference>
<evidence type="ECO:0000256" key="5">
    <source>
        <dbReference type="SAM" id="MobiDB-lite"/>
    </source>
</evidence>
<keyword evidence="2 4" id="KW-0238">DNA-binding</keyword>
<feature type="domain" description="HTH tetR-type" evidence="6">
    <location>
        <begin position="24"/>
        <end position="84"/>
    </location>
</feature>
<gene>
    <name evidence="7" type="ORF">GCM10011574_50350</name>
</gene>
<dbReference type="PANTHER" id="PTHR30055:SF234">
    <property type="entry name" value="HTH-TYPE TRANSCRIPTIONAL REGULATOR BETI"/>
    <property type="match status" value="1"/>
</dbReference>
<keyword evidence="3" id="KW-0804">Transcription</keyword>
<feature type="compositionally biased region" description="Pro residues" evidence="5">
    <location>
        <begin position="1"/>
        <end position="12"/>
    </location>
</feature>
<keyword evidence="1" id="KW-0805">Transcription regulation</keyword>
<name>A0A8H9H296_9ACTN</name>
<sequence>MTQPDMPTPPWERPPRRRTPTRVPLTRERIVDAAYTVLDREGYDRLSMRQVAAELGVAVSALYVHVRDKDELLQLMYNRTFEGYEVPDPDPERWQEQVMDFARQARERLLSHRDMAKITMIHVPFTPELLPYVERLLAVFAAAGLPREVLAMSGDMLSTYINGFALEESLWQQRYREAHGSWHKLRDEVNGYFASLPPDRFPNLVKLADIMMDESNDYRFDLGVEIILRGLASYIGEPDPDEESTEGKAAEEA</sequence>
<dbReference type="InterPro" id="IPR004111">
    <property type="entry name" value="Repressor_TetR_C"/>
</dbReference>
<dbReference type="OrthoDB" id="329481at2"/>
<dbReference type="Proteomes" id="UP000653480">
    <property type="component" value="Unassembled WGS sequence"/>
</dbReference>
<dbReference type="GO" id="GO:0000976">
    <property type="term" value="F:transcription cis-regulatory region binding"/>
    <property type="evidence" value="ECO:0007669"/>
    <property type="project" value="TreeGrafter"/>
</dbReference>
<evidence type="ECO:0000259" key="6">
    <source>
        <dbReference type="PROSITE" id="PS50977"/>
    </source>
</evidence>
<dbReference type="SUPFAM" id="SSF46689">
    <property type="entry name" value="Homeodomain-like"/>
    <property type="match status" value="1"/>
</dbReference>
<protein>
    <submittedName>
        <fullName evidence="7">Putative transcriptional regulator, TetR family protein</fullName>
    </submittedName>
</protein>
<evidence type="ECO:0000313" key="8">
    <source>
        <dbReference type="Proteomes" id="UP000653480"/>
    </source>
</evidence>
<dbReference type="SUPFAM" id="SSF48498">
    <property type="entry name" value="Tetracyclin repressor-like, C-terminal domain"/>
    <property type="match status" value="1"/>
</dbReference>
<dbReference type="EMBL" id="BMMN01000010">
    <property type="protein sequence ID" value="GGO22217.1"/>
    <property type="molecule type" value="Genomic_DNA"/>
</dbReference>
<keyword evidence="8" id="KW-1185">Reference proteome</keyword>
<organism evidence="7 8">
    <name type="scientific">Microbispora bryophytorum</name>
    <dbReference type="NCBI Taxonomy" id="1460882"/>
    <lineage>
        <taxon>Bacteria</taxon>
        <taxon>Bacillati</taxon>
        <taxon>Actinomycetota</taxon>
        <taxon>Actinomycetes</taxon>
        <taxon>Streptosporangiales</taxon>
        <taxon>Streptosporangiaceae</taxon>
        <taxon>Microbispora</taxon>
    </lineage>
</organism>
<reference evidence="7" key="1">
    <citation type="journal article" date="2014" name="Int. J. Syst. Evol. Microbiol.">
        <title>Complete genome sequence of Corynebacterium casei LMG S-19264T (=DSM 44701T), isolated from a smear-ripened cheese.</title>
        <authorList>
            <consortium name="US DOE Joint Genome Institute (JGI-PGF)"/>
            <person name="Walter F."/>
            <person name="Albersmeier A."/>
            <person name="Kalinowski J."/>
            <person name="Ruckert C."/>
        </authorList>
    </citation>
    <scope>NUCLEOTIDE SEQUENCE</scope>
    <source>
        <strain evidence="7">CGMCC 4.7138</strain>
    </source>
</reference>
<accession>A0A8H9H296</accession>
<dbReference type="AlphaFoldDB" id="A0A8H9H296"/>
<dbReference type="RefSeq" id="WP_142572006.1">
    <property type="nucleotide sequence ID" value="NZ_BMMN01000010.1"/>
</dbReference>
<dbReference type="InterPro" id="IPR001647">
    <property type="entry name" value="HTH_TetR"/>
</dbReference>
<evidence type="ECO:0000256" key="3">
    <source>
        <dbReference type="ARBA" id="ARBA00023163"/>
    </source>
</evidence>
<dbReference type="GO" id="GO:0045892">
    <property type="term" value="P:negative regulation of DNA-templated transcription"/>
    <property type="evidence" value="ECO:0007669"/>
    <property type="project" value="InterPro"/>
</dbReference>
<proteinExistence type="predicted"/>
<evidence type="ECO:0000256" key="4">
    <source>
        <dbReference type="PROSITE-ProRule" id="PRU00335"/>
    </source>
</evidence>
<evidence type="ECO:0000256" key="2">
    <source>
        <dbReference type="ARBA" id="ARBA00023125"/>
    </source>
</evidence>
<evidence type="ECO:0000256" key="1">
    <source>
        <dbReference type="ARBA" id="ARBA00023015"/>
    </source>
</evidence>
<dbReference type="PROSITE" id="PS50977">
    <property type="entry name" value="HTH_TETR_2"/>
    <property type="match status" value="1"/>
</dbReference>
<dbReference type="PANTHER" id="PTHR30055">
    <property type="entry name" value="HTH-TYPE TRANSCRIPTIONAL REGULATOR RUTR"/>
    <property type="match status" value="1"/>
</dbReference>
<dbReference type="GO" id="GO:0003700">
    <property type="term" value="F:DNA-binding transcription factor activity"/>
    <property type="evidence" value="ECO:0007669"/>
    <property type="project" value="TreeGrafter"/>
</dbReference>